<dbReference type="PANTHER" id="PTHR30480:SF13">
    <property type="entry name" value="BETA-HEXOSAMINIDASE"/>
    <property type="match status" value="1"/>
</dbReference>
<organism evidence="9 10">
    <name type="scientific">Coprococcus catus</name>
    <dbReference type="NCBI Taxonomy" id="116085"/>
    <lineage>
        <taxon>Bacteria</taxon>
        <taxon>Bacillati</taxon>
        <taxon>Bacillota</taxon>
        <taxon>Clostridia</taxon>
        <taxon>Lachnospirales</taxon>
        <taxon>Lachnospiraceae</taxon>
        <taxon>Coprococcus</taxon>
    </lineage>
</organism>
<dbReference type="InterPro" id="IPR036962">
    <property type="entry name" value="Glyco_hydro_3_N_sf"/>
</dbReference>
<dbReference type="InterPro" id="IPR036278">
    <property type="entry name" value="Sialidase_sf"/>
</dbReference>
<dbReference type="SUPFAM" id="SSF51445">
    <property type="entry name" value="(Trans)glycosidases"/>
    <property type="match status" value="1"/>
</dbReference>
<feature type="region of interest" description="Disordered" evidence="6">
    <location>
        <begin position="322"/>
        <end position="354"/>
    </location>
</feature>
<dbReference type="EC" id="3.2.1.52" evidence="3"/>
<dbReference type="Proteomes" id="UP000260773">
    <property type="component" value="Unassembled WGS sequence"/>
</dbReference>
<feature type="domain" description="Glycoside hydrolase family 3 N-terminal" evidence="8">
    <location>
        <begin position="351"/>
        <end position="578"/>
    </location>
</feature>
<dbReference type="GO" id="GO:0005975">
    <property type="term" value="P:carbohydrate metabolic process"/>
    <property type="evidence" value="ECO:0007669"/>
    <property type="project" value="InterPro"/>
</dbReference>
<protein>
    <recommendedName>
        <fullName evidence="3">beta-N-acetylhexosaminidase</fullName>
        <ecNumber evidence="3">3.2.1.52</ecNumber>
    </recommendedName>
</protein>
<dbReference type="Gene3D" id="3.20.20.300">
    <property type="entry name" value="Glycoside hydrolase, family 3, N-terminal domain"/>
    <property type="match status" value="1"/>
</dbReference>
<evidence type="ECO:0000256" key="6">
    <source>
        <dbReference type="SAM" id="MobiDB-lite"/>
    </source>
</evidence>
<dbReference type="PANTHER" id="PTHR30480">
    <property type="entry name" value="BETA-HEXOSAMINIDASE-RELATED"/>
    <property type="match status" value="1"/>
</dbReference>
<comment type="similarity">
    <text evidence="2">Belongs to the glycosyl hydrolase 3 family.</text>
</comment>
<feature type="transmembrane region" description="Helical" evidence="7">
    <location>
        <begin position="12"/>
        <end position="33"/>
    </location>
</feature>
<keyword evidence="7" id="KW-1133">Transmembrane helix</keyword>
<proteinExistence type="inferred from homology"/>
<evidence type="ECO:0000256" key="7">
    <source>
        <dbReference type="SAM" id="Phobius"/>
    </source>
</evidence>
<dbReference type="EMBL" id="QVEP01000002">
    <property type="protein sequence ID" value="RGB82193.1"/>
    <property type="molecule type" value="Genomic_DNA"/>
</dbReference>
<comment type="catalytic activity">
    <reaction evidence="1">
        <text>Hydrolysis of terminal non-reducing N-acetyl-D-hexosamine residues in N-acetyl-beta-D-hexosaminides.</text>
        <dbReference type="EC" id="3.2.1.52"/>
    </reaction>
</comment>
<keyword evidence="7" id="KW-0472">Membrane</keyword>
<evidence type="ECO:0000313" key="10">
    <source>
        <dbReference type="Proteomes" id="UP000260773"/>
    </source>
</evidence>
<feature type="compositionally biased region" description="Acidic residues" evidence="6">
    <location>
        <begin position="322"/>
        <end position="333"/>
    </location>
</feature>
<dbReference type="InterPro" id="IPR001764">
    <property type="entry name" value="Glyco_hydro_3_N"/>
</dbReference>
<dbReference type="GO" id="GO:0009254">
    <property type="term" value="P:peptidoglycan turnover"/>
    <property type="evidence" value="ECO:0007669"/>
    <property type="project" value="TreeGrafter"/>
</dbReference>
<dbReference type="InterPro" id="IPR050226">
    <property type="entry name" value="NagZ_Beta-hexosaminidase"/>
</dbReference>
<evidence type="ECO:0000313" key="9">
    <source>
        <dbReference type="EMBL" id="RGB82193.1"/>
    </source>
</evidence>
<gene>
    <name evidence="9" type="ORF">DW070_01325</name>
</gene>
<dbReference type="PROSITE" id="PS00775">
    <property type="entry name" value="GLYCOSYL_HYDROL_F3"/>
    <property type="match status" value="1"/>
</dbReference>
<dbReference type="InterPro" id="IPR019800">
    <property type="entry name" value="Glyco_hydro_3_AS"/>
</dbReference>
<sequence length="598" mass="64873">MYIMTGGERMKKLVAVTTTILIILIAVLGIFMIKGHGSDSSTAKSTLSDLKESLSDKKEDTKAAEASKDSDADWVYDGELLHMNKQMKTITYEGRDFKVKFTNPFYEKGGDNYISVIFYDKTHGYLLKSLGEGTDSAFYEAYKTEDGCETWNKCTADVWFDLNGSNHLEMISENEIVYVCSVVNENLGTNETTISYSADGGDSWQAFKSNSGGDSEAIKAIIDKMTLEQKVAQLFVVSPETLTGVDSVQYAGDMTYQALQDYPVGGIVFEKDNIDSSSQFGTMTDNLQSYSEDISGLPLFLAAAEEGGSASVLGNNDNLDEYYENSYSDDDSDYSSSSANSVHSGATSMSEIGRKNDSTNAYEAGKSIGSLMSAYGLNLDLAPVADVLSGNSTGIGDRTFGTDAQTVSDMASEVIRGIQEEDVNAAMKYFPGYGAASSNMSGFPVINSSLDELKKKEFLPYSNAIAQGLDFIMVGHISVPNVTGDDTPASLSEKMISEVLRQDLGFKGIVMTDYLNDRTIVKNYSAADAAVKAIQAGADLLLEPDDLDAAYEGLLKAVKKGDITEDRLDESIYRILRVKLSMQDESSDTTESESVSDY</sequence>
<dbReference type="InterPro" id="IPR017853">
    <property type="entry name" value="GH"/>
</dbReference>
<dbReference type="AlphaFoldDB" id="A0A3E2TT86"/>
<dbReference type="Pfam" id="PF00933">
    <property type="entry name" value="Glyco_hydro_3"/>
    <property type="match status" value="1"/>
</dbReference>
<keyword evidence="7" id="KW-0812">Transmembrane</keyword>
<name>A0A3E2TT86_9FIRM</name>
<evidence type="ECO:0000256" key="4">
    <source>
        <dbReference type="ARBA" id="ARBA00022801"/>
    </source>
</evidence>
<evidence type="ECO:0000256" key="5">
    <source>
        <dbReference type="ARBA" id="ARBA00023295"/>
    </source>
</evidence>
<comment type="caution">
    <text evidence="9">The sequence shown here is derived from an EMBL/GenBank/DDBJ whole genome shotgun (WGS) entry which is preliminary data.</text>
</comment>
<evidence type="ECO:0000256" key="1">
    <source>
        <dbReference type="ARBA" id="ARBA00001231"/>
    </source>
</evidence>
<dbReference type="SUPFAM" id="SSF50939">
    <property type="entry name" value="Sialidases"/>
    <property type="match status" value="1"/>
</dbReference>
<accession>A0A3E2TT86</accession>
<dbReference type="GO" id="GO:0004563">
    <property type="term" value="F:beta-N-acetylhexosaminidase activity"/>
    <property type="evidence" value="ECO:0007669"/>
    <property type="project" value="UniProtKB-EC"/>
</dbReference>
<reference evidence="9 10" key="1">
    <citation type="submission" date="2018-08" db="EMBL/GenBank/DDBJ databases">
        <title>A genome reference for cultivated species of the human gut microbiota.</title>
        <authorList>
            <person name="Zou Y."/>
            <person name="Xue W."/>
            <person name="Luo G."/>
        </authorList>
    </citation>
    <scope>NUCLEOTIDE SEQUENCE [LARGE SCALE GENOMIC DNA]</scope>
    <source>
        <strain evidence="9 10">AF45-17</strain>
    </source>
</reference>
<keyword evidence="5" id="KW-0326">Glycosidase</keyword>
<evidence type="ECO:0000256" key="3">
    <source>
        <dbReference type="ARBA" id="ARBA00012663"/>
    </source>
</evidence>
<evidence type="ECO:0000259" key="8">
    <source>
        <dbReference type="Pfam" id="PF00933"/>
    </source>
</evidence>
<evidence type="ECO:0000256" key="2">
    <source>
        <dbReference type="ARBA" id="ARBA00005336"/>
    </source>
</evidence>
<keyword evidence="4" id="KW-0378">Hydrolase</keyword>